<dbReference type="CDD" id="cd01647">
    <property type="entry name" value="RT_LTR"/>
    <property type="match status" value="1"/>
</dbReference>
<dbReference type="InterPro" id="IPR043502">
    <property type="entry name" value="DNA/RNA_pol_sf"/>
</dbReference>
<evidence type="ECO:0000259" key="9">
    <source>
        <dbReference type="PROSITE" id="PS50994"/>
    </source>
</evidence>
<keyword evidence="10" id="KW-1185">Reference proteome</keyword>
<reference evidence="11" key="1">
    <citation type="submission" date="2022-11" db="UniProtKB">
        <authorList>
            <consortium name="WormBaseParasite"/>
        </authorList>
    </citation>
    <scope>IDENTIFICATION</scope>
</reference>
<dbReference type="FunFam" id="3.30.420.10:FF:000131">
    <property type="entry name" value="Protein CBG26278"/>
    <property type="match status" value="1"/>
</dbReference>
<dbReference type="Pfam" id="PF17921">
    <property type="entry name" value="Integrase_H2C2"/>
    <property type="match status" value="1"/>
</dbReference>
<dbReference type="Gene3D" id="3.30.420.10">
    <property type="entry name" value="Ribonuclease H-like superfamily/Ribonuclease H"/>
    <property type="match status" value="1"/>
</dbReference>
<dbReference type="EC" id="2.7.7.49" evidence="1"/>
<evidence type="ECO:0000256" key="7">
    <source>
        <dbReference type="SAM" id="MobiDB-lite"/>
    </source>
</evidence>
<dbReference type="FunFam" id="1.10.340.70:FF:000003">
    <property type="entry name" value="Protein CBG25708"/>
    <property type="match status" value="1"/>
</dbReference>
<dbReference type="Pfam" id="PF00078">
    <property type="entry name" value="RVT_1"/>
    <property type="match status" value="1"/>
</dbReference>
<dbReference type="PROSITE" id="PS50878">
    <property type="entry name" value="RT_POL"/>
    <property type="match status" value="1"/>
</dbReference>
<keyword evidence="5" id="KW-0378">Hydrolase</keyword>
<dbReference type="InterPro" id="IPR043128">
    <property type="entry name" value="Rev_trsase/Diguanyl_cyclase"/>
</dbReference>
<dbReference type="InterPro" id="IPR021109">
    <property type="entry name" value="Peptidase_aspartic_dom_sf"/>
</dbReference>
<dbReference type="SUPFAM" id="SSF56672">
    <property type="entry name" value="DNA/RNA polymerases"/>
    <property type="match status" value="1"/>
</dbReference>
<evidence type="ECO:0000313" key="10">
    <source>
        <dbReference type="Proteomes" id="UP000887540"/>
    </source>
</evidence>
<keyword evidence="5" id="KW-0255">Endonuclease</keyword>
<dbReference type="SUPFAM" id="SSF50630">
    <property type="entry name" value="Acid proteases"/>
    <property type="match status" value="1"/>
</dbReference>
<dbReference type="InterPro" id="IPR036397">
    <property type="entry name" value="RNaseH_sf"/>
</dbReference>
<dbReference type="Gene3D" id="2.40.70.10">
    <property type="entry name" value="Acid Proteases"/>
    <property type="match status" value="1"/>
</dbReference>
<dbReference type="Gene3D" id="3.10.10.10">
    <property type="entry name" value="HIV Type 1 Reverse Transcriptase, subunit A, domain 1"/>
    <property type="match status" value="1"/>
</dbReference>
<dbReference type="Pfam" id="PF17919">
    <property type="entry name" value="RT_RNaseH_2"/>
    <property type="match status" value="1"/>
</dbReference>
<dbReference type="Gene3D" id="1.10.340.70">
    <property type="match status" value="1"/>
</dbReference>
<dbReference type="CDD" id="cd09274">
    <property type="entry name" value="RNase_HI_RT_Ty3"/>
    <property type="match status" value="1"/>
</dbReference>
<dbReference type="PANTHER" id="PTHR37984">
    <property type="entry name" value="PROTEIN CBG26694"/>
    <property type="match status" value="1"/>
</dbReference>
<keyword evidence="2" id="KW-0808">Transferase</keyword>
<evidence type="ECO:0000313" key="11">
    <source>
        <dbReference type="WBParaSite" id="ACRNAN_scaffold1543.g25636.t1"/>
    </source>
</evidence>
<dbReference type="InterPro" id="IPR001584">
    <property type="entry name" value="Integrase_cat-core"/>
</dbReference>
<sequence length="1182" mass="134861">MPSTRQTIHNKARTSTATTTTKTVIDAQVNITRKTARFQPTSFGAIFAHYLDIRILLVSRRRRSMITNLPRTTTRRADDLTNKLRKFVTLDVNETQVTMQLDNGADICLLPESCVKRFNGDIKPTNRKAKTATGAHIRLIGEVEVNATFRQQQVKHIIYVTSNKHKLHLLSSDLMDKLKFFDLPFNDICDKINDNHGMCCCQQRYLVNNVKSTENIDFARKSCIDDFLKRYPNVFSPGLGHCKMFKAHLQLKAGSKPIFRKHRSVPYASQQAVEQELRRLEQIGTITKVNYADWAAPIHVVRKKNGNTRVTVDFSTGLNDSLEMHQYHLPLPDDIFAHLNGGKFFSIIDFSDAYLQIEMDDESKALLTINTHNGLYRYERLAFGVKSAPGIFQEGINKMLSGLSGVTAYLDDVIVTGSTIEEHQNNLQKVFQRINSYGFKVRLEKCIFLETSVRYLGHIIDADGRRPDPEKIKAINDMPPPTNLTEFVWNQQCQQNFERIKSIFNSNLLLTHYDPTLPIYVAADASNNGIGAVVMHKFPDGRMKAIMHAARTYGPSEKSYSQIEREALALTFGVKKFHKMLLGRKFKLLTDHRPLLAIFGSKKGLPAHTSNRLLRWGLMLLAYDFTLEYVKTSDFGCVDTLSRLIKEQRNSNDDEIIIAQVEAPLISQILNIEQALAPVTAVEVAQASEHDQQLQAVQDCLKNGWPDSKMVEKQLLPFFRRKESLANVNGCLMSGERIIIPQQLRRKVLQTLHRGHPGIVRMKALARSHVYWPDIDADIETTVKNCNNCAMAQKNPIKTELQSWPQTSAPWSRIHVDYAGPMNGFTYLVVVDSFSKWPEIFQTKSTTSKATIRLLRRLFASYGIPDVLVSDNGTQFTSNEFKSFVKSNGINHALTAPYHPQSNGQAERFVDILKRGLQKLNDNNDVEENLQVLLATYRTTPSETLANRTPAEMFLRRKPKTTLDLLKPLINTIPAKTRNNKMECAFNKKNGAKQRSFEPEQSIWGRDFRIPSKIAWAPGKIIRRIGNVKYEVHLEPFGFCYRHANQIRTRSTSNNHQNMGNDFNVLLDAFNLPTFKPDATPSKANHVPQQNGAPVAQRVPVHYERRPRPNRNADAPIVRRSNRNRRLVEPFDPAEAYRQDQLHRQRQDRHRHRSVNKIAVKPSVYLSEGDVVYELFDLCLNL</sequence>
<dbReference type="WBParaSite" id="ACRNAN_scaffold1543.g25636.t1">
    <property type="protein sequence ID" value="ACRNAN_scaffold1543.g25636.t1"/>
    <property type="gene ID" value="ACRNAN_scaffold1543.g25636"/>
</dbReference>
<accession>A0A914CW25</accession>
<dbReference type="GO" id="GO:0015074">
    <property type="term" value="P:DNA integration"/>
    <property type="evidence" value="ECO:0007669"/>
    <property type="project" value="InterPro"/>
</dbReference>
<evidence type="ECO:0000256" key="5">
    <source>
        <dbReference type="ARBA" id="ARBA00022759"/>
    </source>
</evidence>
<dbReference type="PANTHER" id="PTHR37984:SF5">
    <property type="entry name" value="PROTEIN NYNRIN-LIKE"/>
    <property type="match status" value="1"/>
</dbReference>
<dbReference type="GO" id="GO:0003676">
    <property type="term" value="F:nucleic acid binding"/>
    <property type="evidence" value="ECO:0007669"/>
    <property type="project" value="InterPro"/>
</dbReference>
<dbReference type="InterPro" id="IPR000477">
    <property type="entry name" value="RT_dom"/>
</dbReference>
<dbReference type="GO" id="GO:0004519">
    <property type="term" value="F:endonuclease activity"/>
    <property type="evidence" value="ECO:0007669"/>
    <property type="project" value="UniProtKB-KW"/>
</dbReference>
<dbReference type="PROSITE" id="PS50994">
    <property type="entry name" value="INTEGRASE"/>
    <property type="match status" value="1"/>
</dbReference>
<feature type="domain" description="Reverse transcriptase" evidence="8">
    <location>
        <begin position="282"/>
        <end position="460"/>
    </location>
</feature>
<evidence type="ECO:0000259" key="8">
    <source>
        <dbReference type="PROSITE" id="PS50878"/>
    </source>
</evidence>
<dbReference type="GO" id="GO:0042575">
    <property type="term" value="C:DNA polymerase complex"/>
    <property type="evidence" value="ECO:0007669"/>
    <property type="project" value="UniProtKB-ARBA"/>
</dbReference>
<evidence type="ECO:0000256" key="4">
    <source>
        <dbReference type="ARBA" id="ARBA00022722"/>
    </source>
</evidence>
<organism evidence="10 11">
    <name type="scientific">Acrobeloides nanus</name>
    <dbReference type="NCBI Taxonomy" id="290746"/>
    <lineage>
        <taxon>Eukaryota</taxon>
        <taxon>Metazoa</taxon>
        <taxon>Ecdysozoa</taxon>
        <taxon>Nematoda</taxon>
        <taxon>Chromadorea</taxon>
        <taxon>Rhabditida</taxon>
        <taxon>Tylenchina</taxon>
        <taxon>Cephalobomorpha</taxon>
        <taxon>Cephaloboidea</taxon>
        <taxon>Cephalobidae</taxon>
        <taxon>Acrobeloides</taxon>
    </lineage>
</organism>
<evidence type="ECO:0000256" key="6">
    <source>
        <dbReference type="ARBA" id="ARBA00023268"/>
    </source>
</evidence>
<dbReference type="Proteomes" id="UP000887540">
    <property type="component" value="Unplaced"/>
</dbReference>
<dbReference type="InterPro" id="IPR041588">
    <property type="entry name" value="Integrase_H2C2"/>
</dbReference>
<dbReference type="InterPro" id="IPR041577">
    <property type="entry name" value="RT_RNaseH_2"/>
</dbReference>
<dbReference type="Pfam" id="PF00665">
    <property type="entry name" value="rve"/>
    <property type="match status" value="1"/>
</dbReference>
<keyword evidence="6" id="KW-0511">Multifunctional enzyme</keyword>
<dbReference type="AlphaFoldDB" id="A0A914CW25"/>
<dbReference type="InterPro" id="IPR050951">
    <property type="entry name" value="Retrovirus_Pol_polyprotein"/>
</dbReference>
<evidence type="ECO:0000256" key="1">
    <source>
        <dbReference type="ARBA" id="ARBA00012493"/>
    </source>
</evidence>
<dbReference type="SUPFAM" id="SSF53098">
    <property type="entry name" value="Ribonuclease H-like"/>
    <property type="match status" value="1"/>
</dbReference>
<feature type="region of interest" description="Disordered" evidence="7">
    <location>
        <begin position="1106"/>
        <end position="1125"/>
    </location>
</feature>
<keyword evidence="4" id="KW-0540">Nuclease</keyword>
<protein>
    <recommendedName>
        <fullName evidence="1">RNA-directed DNA polymerase</fullName>
        <ecNumber evidence="1">2.7.7.49</ecNumber>
    </recommendedName>
</protein>
<proteinExistence type="predicted"/>
<evidence type="ECO:0000256" key="2">
    <source>
        <dbReference type="ARBA" id="ARBA00022679"/>
    </source>
</evidence>
<feature type="domain" description="Integrase catalytic" evidence="9">
    <location>
        <begin position="806"/>
        <end position="958"/>
    </location>
</feature>
<name>A0A914CW25_9BILA</name>
<evidence type="ECO:0000256" key="3">
    <source>
        <dbReference type="ARBA" id="ARBA00022695"/>
    </source>
</evidence>
<keyword evidence="3" id="KW-0548">Nucleotidyltransferase</keyword>
<dbReference type="Gene3D" id="3.30.70.270">
    <property type="match status" value="1"/>
</dbReference>
<dbReference type="InterPro" id="IPR012337">
    <property type="entry name" value="RNaseH-like_sf"/>
</dbReference>
<dbReference type="GO" id="GO:0003964">
    <property type="term" value="F:RNA-directed DNA polymerase activity"/>
    <property type="evidence" value="ECO:0007669"/>
    <property type="project" value="UniProtKB-EC"/>
</dbReference>